<evidence type="ECO:0000259" key="1">
    <source>
        <dbReference type="Pfam" id="PF07508"/>
    </source>
</evidence>
<accession>A0A7W6LLF4</accession>
<dbReference type="InterPro" id="IPR050639">
    <property type="entry name" value="SSR_resolvase"/>
</dbReference>
<dbReference type="AlphaFoldDB" id="A0A7W6LLF4"/>
<dbReference type="Gene3D" id="3.90.1750.20">
    <property type="entry name" value="Putative Large Serine Recombinase, Chain B, Domain 2"/>
    <property type="match status" value="1"/>
</dbReference>
<sequence length="128" mass="14459">MRQRSLSARYEKAGRGELVVTVPVGFVRAGDKIEKDPNRRIQEAIALVFNKVAELGSARQALLWLLEQGLDLPVRYANGDVIWRRPNYATIHRMIVNPIYGGAYAYGKSRSVPGYDGRSGIRRKTRDE</sequence>
<organism evidence="2 3">
    <name type="scientific">Rhizobium rhizoryzae</name>
    <dbReference type="NCBI Taxonomy" id="451876"/>
    <lineage>
        <taxon>Bacteria</taxon>
        <taxon>Pseudomonadati</taxon>
        <taxon>Pseudomonadota</taxon>
        <taxon>Alphaproteobacteria</taxon>
        <taxon>Hyphomicrobiales</taxon>
        <taxon>Rhizobiaceae</taxon>
        <taxon>Rhizobium/Agrobacterium group</taxon>
        <taxon>Rhizobium</taxon>
    </lineage>
</organism>
<dbReference type="RefSeq" id="WP_246719169.1">
    <property type="nucleotide sequence ID" value="NZ_JACIEC010000024.1"/>
</dbReference>
<reference evidence="2 3" key="1">
    <citation type="submission" date="2020-08" db="EMBL/GenBank/DDBJ databases">
        <title>Genomic Encyclopedia of Type Strains, Phase IV (KMG-IV): sequencing the most valuable type-strain genomes for metagenomic binning, comparative biology and taxonomic classification.</title>
        <authorList>
            <person name="Goeker M."/>
        </authorList>
    </citation>
    <scope>NUCLEOTIDE SEQUENCE [LARGE SCALE GENOMIC DNA]</scope>
    <source>
        <strain evidence="2 3">DSM 29514</strain>
    </source>
</reference>
<evidence type="ECO:0000313" key="3">
    <source>
        <dbReference type="Proteomes" id="UP000519897"/>
    </source>
</evidence>
<proteinExistence type="predicted"/>
<dbReference type="GO" id="GO:0003677">
    <property type="term" value="F:DNA binding"/>
    <property type="evidence" value="ECO:0007669"/>
    <property type="project" value="InterPro"/>
</dbReference>
<protein>
    <recommendedName>
        <fullName evidence="1">Recombinase domain-containing protein</fullName>
    </recommendedName>
</protein>
<dbReference type="PANTHER" id="PTHR30461:SF23">
    <property type="entry name" value="DNA RECOMBINASE-RELATED"/>
    <property type="match status" value="1"/>
</dbReference>
<comment type="caution">
    <text evidence="2">The sequence shown here is derived from an EMBL/GenBank/DDBJ whole genome shotgun (WGS) entry which is preliminary data.</text>
</comment>
<keyword evidence="3" id="KW-1185">Reference proteome</keyword>
<dbReference type="InterPro" id="IPR011109">
    <property type="entry name" value="DNA_bind_recombinase_dom"/>
</dbReference>
<dbReference type="InterPro" id="IPR038109">
    <property type="entry name" value="DNA_bind_recomb_sf"/>
</dbReference>
<evidence type="ECO:0000313" key="2">
    <source>
        <dbReference type="EMBL" id="MBB4146222.1"/>
    </source>
</evidence>
<dbReference type="GO" id="GO:0000150">
    <property type="term" value="F:DNA strand exchange activity"/>
    <property type="evidence" value="ECO:0007669"/>
    <property type="project" value="InterPro"/>
</dbReference>
<feature type="domain" description="Recombinase" evidence="1">
    <location>
        <begin position="43"/>
        <end position="118"/>
    </location>
</feature>
<dbReference type="Proteomes" id="UP000519897">
    <property type="component" value="Unassembled WGS sequence"/>
</dbReference>
<gene>
    <name evidence="2" type="ORF">GGQ72_004792</name>
</gene>
<dbReference type="EMBL" id="JACIEC010000024">
    <property type="protein sequence ID" value="MBB4146222.1"/>
    <property type="molecule type" value="Genomic_DNA"/>
</dbReference>
<dbReference type="PANTHER" id="PTHR30461">
    <property type="entry name" value="DNA-INVERTASE FROM LAMBDOID PROPHAGE"/>
    <property type="match status" value="1"/>
</dbReference>
<name>A0A7W6LLF4_9HYPH</name>
<dbReference type="Pfam" id="PF07508">
    <property type="entry name" value="Recombinase"/>
    <property type="match status" value="1"/>
</dbReference>